<evidence type="ECO:0000313" key="3">
    <source>
        <dbReference type="Proteomes" id="UP000179627"/>
    </source>
</evidence>
<dbReference type="Gene3D" id="1.10.4030.10">
    <property type="entry name" value="Porin chaperone SurA, peptide-binding domain"/>
    <property type="match status" value="1"/>
</dbReference>
<dbReference type="EMBL" id="MBLM01000152">
    <property type="protein sequence ID" value="OHV30509.1"/>
    <property type="molecule type" value="Genomic_DNA"/>
</dbReference>
<keyword evidence="1" id="KW-0732">Signal</keyword>
<gene>
    <name evidence="2" type="ORF">CC117_06055</name>
</gene>
<protein>
    <recommendedName>
        <fullName evidence="4">SurA-like protein</fullName>
    </recommendedName>
</protein>
<evidence type="ECO:0000313" key="2">
    <source>
        <dbReference type="EMBL" id="OHV30509.1"/>
    </source>
</evidence>
<feature type="chain" id="PRO_5039651425" description="SurA-like protein" evidence="1">
    <location>
        <begin position="28"/>
        <end position="251"/>
    </location>
</feature>
<reference evidence="3" key="1">
    <citation type="submission" date="2016-07" db="EMBL/GenBank/DDBJ databases">
        <title>Sequence Frankia sp. strain CcI1.17.</title>
        <authorList>
            <person name="Ghodhbane-Gtari F."/>
            <person name="Swanson E."/>
            <person name="Gueddou A."/>
            <person name="Morris K."/>
            <person name="Hezbri K."/>
            <person name="Ktari A."/>
            <person name="Nouioui I."/>
            <person name="Abebe-Akele F."/>
            <person name="Simpson S."/>
            <person name="Thomas K."/>
            <person name="Gtari M."/>
            <person name="Tisa L.S."/>
            <person name="Hurst S."/>
        </authorList>
    </citation>
    <scope>NUCLEOTIDE SEQUENCE [LARGE SCALE GENOMIC DNA]</scope>
    <source>
        <strain evidence="3">Cc1.17</strain>
    </source>
</reference>
<dbReference type="RefSeq" id="WP_071089072.1">
    <property type="nucleotide sequence ID" value="NZ_MBLM01000152.1"/>
</dbReference>
<evidence type="ECO:0008006" key="4">
    <source>
        <dbReference type="Google" id="ProtNLM"/>
    </source>
</evidence>
<accession>A0A1S1QA85</accession>
<proteinExistence type="predicted"/>
<dbReference type="Pfam" id="PF13624">
    <property type="entry name" value="SurA_N_3"/>
    <property type="match status" value="1"/>
</dbReference>
<dbReference type="Proteomes" id="UP000179627">
    <property type="component" value="Unassembled WGS sequence"/>
</dbReference>
<dbReference type="InterPro" id="IPR027304">
    <property type="entry name" value="Trigger_fact/SurA_dom_sf"/>
</dbReference>
<keyword evidence="3" id="KW-1185">Reference proteome</keyword>
<feature type="signal peptide" evidence="1">
    <location>
        <begin position="1"/>
        <end position="27"/>
    </location>
</feature>
<name>A0A1S1QA85_9ACTN</name>
<dbReference type="AlphaFoldDB" id="A0A1S1QA85"/>
<dbReference type="PROSITE" id="PS51257">
    <property type="entry name" value="PROKAR_LIPOPROTEIN"/>
    <property type="match status" value="1"/>
</dbReference>
<organism evidence="2 3">
    <name type="scientific">Parafrankia colletiae</name>
    <dbReference type="NCBI Taxonomy" id="573497"/>
    <lineage>
        <taxon>Bacteria</taxon>
        <taxon>Bacillati</taxon>
        <taxon>Actinomycetota</taxon>
        <taxon>Actinomycetes</taxon>
        <taxon>Frankiales</taxon>
        <taxon>Frankiaceae</taxon>
        <taxon>Parafrankia</taxon>
    </lineage>
</organism>
<dbReference type="OrthoDB" id="3212108at2"/>
<comment type="caution">
    <text evidence="2">The sequence shown here is derived from an EMBL/GenBank/DDBJ whole genome shotgun (WGS) entry which is preliminary data.</text>
</comment>
<evidence type="ECO:0000256" key="1">
    <source>
        <dbReference type="SAM" id="SignalP"/>
    </source>
</evidence>
<dbReference type="SUPFAM" id="SSF109998">
    <property type="entry name" value="Triger factor/SurA peptide-binding domain-like"/>
    <property type="match status" value="1"/>
</dbReference>
<sequence>MKFPRLLAGLGLAVLTGIAGTACTTHAGAAAQVGSSTIETSTVRGIVDRGFEAVESVPAEQAARSLDRAELQRRTITTLVQLKVLETEAKRLGITLSGQDIDAYYQAYSVLRFGSVEAFETRAAAAGFAQEDVGVIVRAGALESAIGDKVAPSTLASPAEARAQYDGIVAQVGNLPLTFEVARPYLQRFLASDQRSARIQPLLEEAAIREHISVNPRFGEWDPKQFAVVAAPGTIATTSAPEPALDLSLQS</sequence>